<evidence type="ECO:0000313" key="2">
    <source>
        <dbReference type="Proteomes" id="UP001497535"/>
    </source>
</evidence>
<keyword evidence="2" id="KW-1185">Reference proteome</keyword>
<organism evidence="1 2">
    <name type="scientific">Meloidogyne enterolobii</name>
    <name type="common">Root-knot nematode worm</name>
    <name type="synonym">Meloidogyne mayaguensis</name>
    <dbReference type="NCBI Taxonomy" id="390850"/>
    <lineage>
        <taxon>Eukaryota</taxon>
        <taxon>Metazoa</taxon>
        <taxon>Ecdysozoa</taxon>
        <taxon>Nematoda</taxon>
        <taxon>Chromadorea</taxon>
        <taxon>Rhabditida</taxon>
        <taxon>Tylenchina</taxon>
        <taxon>Tylenchomorpha</taxon>
        <taxon>Tylenchoidea</taxon>
        <taxon>Meloidogynidae</taxon>
        <taxon>Meloidogyninae</taxon>
        <taxon>Meloidogyne</taxon>
    </lineage>
</organism>
<accession>A0ACB1B5L0</accession>
<dbReference type="EMBL" id="CAVMJV010000173">
    <property type="protein sequence ID" value="CAK5119845.1"/>
    <property type="molecule type" value="Genomic_DNA"/>
</dbReference>
<reference evidence="1" key="1">
    <citation type="submission" date="2023-11" db="EMBL/GenBank/DDBJ databases">
        <authorList>
            <person name="Poullet M."/>
        </authorList>
    </citation>
    <scope>NUCLEOTIDE SEQUENCE</scope>
    <source>
        <strain evidence="1">E1834</strain>
    </source>
</reference>
<sequence>MANTLGGGKLFFGVERFDYTKGIKEKLFAFEKYLDEHPDRVGRDVFYQIAQNNRSGIGSFKEYQDEIKEIPDEINKKFQKILEDKYGKETDYKAIIFETAGVKREDLIKRYLAMDIGVVTPVMDGMNLVAKEMIVCNPNASLILSEGAGTYHQFLENKLADNYHLVC</sequence>
<protein>
    <submittedName>
        <fullName evidence="1">Uncharacterized protein</fullName>
    </submittedName>
</protein>
<gene>
    <name evidence="1" type="ORF">MENTE1834_LOCUS46605</name>
</gene>
<proteinExistence type="predicted"/>
<comment type="caution">
    <text evidence="1">The sequence shown here is derived from an EMBL/GenBank/DDBJ whole genome shotgun (WGS) entry which is preliminary data.</text>
</comment>
<evidence type="ECO:0000313" key="1">
    <source>
        <dbReference type="EMBL" id="CAK5119845.1"/>
    </source>
</evidence>
<dbReference type="Proteomes" id="UP001497535">
    <property type="component" value="Unassembled WGS sequence"/>
</dbReference>
<name>A0ACB1B5L0_MELEN</name>